<evidence type="ECO:0000313" key="2">
    <source>
        <dbReference type="Proteomes" id="UP001208794"/>
    </source>
</evidence>
<gene>
    <name evidence="1" type="ORF">ND855_07205</name>
</gene>
<dbReference type="RefSeq" id="WP_265357782.1">
    <property type="nucleotide sequence ID" value="NZ_JAMQPR010000001.1"/>
</dbReference>
<sequence>MSVTKDIIDGFSNIVKDKIGHPFLGSFIFTFLTVNYDLLIDLANNIEDPLAVMIFKNDLCGEWHRLTLPILALIFFPTLIKNGLDITYTYFREKTNTIIENRKESERKEIHLNKIDKLEESLGYSNQLKEDIINNSAQIITTSLNLLKNKSNIQYLHLFESTENLSNNDFVSLVKNINKIQSYNRRSTFVGRVHYKVNNRFYIVECFTNDMLNNFIFNLKEISEQKKSRVYISVNGSEFEFTDSDTGSSHIMAYKDLNTSKIKTLFSDDGIGDILNNQEPYIKNLFSITYPIKVVFNTTSQG</sequence>
<name>A0ABT3M683_9LEPT</name>
<keyword evidence="2" id="KW-1185">Reference proteome</keyword>
<dbReference type="Proteomes" id="UP001208794">
    <property type="component" value="Unassembled WGS sequence"/>
</dbReference>
<comment type="caution">
    <text evidence="1">The sequence shown here is derived from an EMBL/GenBank/DDBJ whole genome shotgun (WGS) entry which is preliminary data.</text>
</comment>
<accession>A0ABT3M683</accession>
<protein>
    <submittedName>
        <fullName evidence="1">Uncharacterized protein</fullName>
    </submittedName>
</protein>
<organism evidence="1 2">
    <name type="scientific">Leptospira paudalimensis</name>
    <dbReference type="NCBI Taxonomy" id="2950024"/>
    <lineage>
        <taxon>Bacteria</taxon>
        <taxon>Pseudomonadati</taxon>
        <taxon>Spirochaetota</taxon>
        <taxon>Spirochaetia</taxon>
        <taxon>Leptospirales</taxon>
        <taxon>Leptospiraceae</taxon>
        <taxon>Leptospira</taxon>
    </lineage>
</organism>
<proteinExistence type="predicted"/>
<evidence type="ECO:0000313" key="1">
    <source>
        <dbReference type="EMBL" id="MCW7503907.1"/>
    </source>
</evidence>
<reference evidence="1 2" key="1">
    <citation type="submission" date="2022-06" db="EMBL/GenBank/DDBJ databases">
        <title>Leptospira isolates from biofilms formed at urban environments.</title>
        <authorList>
            <person name="Ribeiro P.S."/>
            <person name="Sousa T."/>
            <person name="Carvalho N."/>
            <person name="Aburjaile F."/>
            <person name="Neves F."/>
            <person name="Oliveira D."/>
            <person name="Blanco L."/>
            <person name="Lima J."/>
            <person name="Costa F."/>
            <person name="Brenig B."/>
            <person name="Soares S."/>
            <person name="Ramos R."/>
            <person name="Goes-Neto A."/>
            <person name="Matiuzzi M."/>
            <person name="Azevedo V."/>
            <person name="Ristow P."/>
        </authorList>
    </citation>
    <scope>NUCLEOTIDE SEQUENCE [LARGE SCALE GENOMIC DNA]</scope>
    <source>
        <strain evidence="1 2">VSF14</strain>
    </source>
</reference>
<dbReference type="EMBL" id="JAMQPR010000001">
    <property type="protein sequence ID" value="MCW7503907.1"/>
    <property type="molecule type" value="Genomic_DNA"/>
</dbReference>